<evidence type="ECO:0000313" key="4">
    <source>
        <dbReference type="EMBL" id="RBP44590.1"/>
    </source>
</evidence>
<feature type="transmembrane region" description="Helical" evidence="3">
    <location>
        <begin position="29"/>
        <end position="47"/>
    </location>
</feature>
<keyword evidence="3" id="KW-1133">Transmembrane helix</keyword>
<feature type="compositionally biased region" description="Gly residues" evidence="2">
    <location>
        <begin position="892"/>
        <end position="907"/>
    </location>
</feature>
<keyword evidence="3" id="KW-0812">Transmembrane</keyword>
<dbReference type="OrthoDB" id="174680at2"/>
<feature type="region of interest" description="Disordered" evidence="2">
    <location>
        <begin position="1055"/>
        <end position="1086"/>
    </location>
</feature>
<dbReference type="Proteomes" id="UP000253426">
    <property type="component" value="Unassembled WGS sequence"/>
</dbReference>
<evidence type="ECO:0000256" key="3">
    <source>
        <dbReference type="SAM" id="Phobius"/>
    </source>
</evidence>
<evidence type="ECO:0000256" key="2">
    <source>
        <dbReference type="SAM" id="MobiDB-lite"/>
    </source>
</evidence>
<feature type="compositionally biased region" description="Low complexity" evidence="2">
    <location>
        <begin position="807"/>
        <end position="817"/>
    </location>
</feature>
<feature type="transmembrane region" description="Helical" evidence="3">
    <location>
        <begin position="152"/>
        <end position="171"/>
    </location>
</feature>
<evidence type="ECO:0008006" key="6">
    <source>
        <dbReference type="Google" id="ProtNLM"/>
    </source>
</evidence>
<evidence type="ECO:0000313" key="5">
    <source>
        <dbReference type="Proteomes" id="UP000253426"/>
    </source>
</evidence>
<dbReference type="AlphaFoldDB" id="A0A366HQ45"/>
<name>A0A366HQ45_9BACT</name>
<sequence length="1170" mass="126510">MTPPLHDLFDQAPVHAIVKRRGFINRTTAMLSGAAVLLGSILMLALLDMQEAWGESLRLWLISITAASALVLAVWLWLSGRKGNDPETVVRAMEAADPACGQQLRTAWEVAQRGVLTSSTDEHQHFTTRLLSEAQQQVSGRGWDSLAPSVRMVRGIAVCAFLAVLVLVTAWQSPEFRTALHRIVMPLGAPTYTTVAWQSLPTHYDDRHPPRVAVLLSGRAAAPELQVREAGTSEWQTHSLNALSDGRTYDAVLTSMTGDIEMRVSAGDGGTSTHVVQYRPIPRLEESKVAIRFPDYTGVAPEERQGADASVVEGSALDWTFRFNTPPDRVEWTLASDTSTPEKLPLKHDGSTVQASWKAPLGKYSGVLTIYDKEGATVDSWRYEVVGAVDKLPTVELLEPMKDRQATCVTELPVRIRARDDFGVAEVGLIMEAAGQTIWTLEKVITEKDQHDVSELTRAMLETVPLTIRDNVKLYAYALDHKPRGGPRSVSPLRCIDIRDFKKLEIQADGGKPPPMEKRQFAKLNQLIRAQRVIVSDCHVLKEDAKNEQAEGIGPRCQETDVKQQDVIVKTNELHAEWAQKSGVPQDDLALLLTAAAQMGDTSRYLQRTLTEQAHPASDRALGSLLQIRKHLILIHTPFGDESDPDEEDDSKPKPLEELAKEAERLANEEKSVREQIAPGEKKAVAPLESSRRQQEVAATDAGELFSAIVAHPRKNEQMLKLMAAAETFMRDADERLHTREHLTAQQPLTDAEHHLRDLSDFIRAMIEEKLAETLKQMAAKAQSDSKSGKGEGQGKGSGEGEGEGKSSGQGKSAGEQPAELAANGKDKGESSGQGKGAGKKPGEVAANTQDTKEKQQQAKQQALKEAARNAGLADEILKALAELAAERGKGESQGQGKNGEQDGTGTGLTAAELAALRARAGTETLAKDLKQLAEGKVDAKGGNGKGDKPGDEGTSGDGAKPSDQPQPGTDSPDGKDIAARLDQMAKALNAEAGRLNASRLAHLADVREKAKGLRDKAAKEAEAARAAEERQLIEKLLAQGMQPGQTVNINGKKITIPAQPMPGSGPGAGTESKEAKPGPGTPRAEIERFAAEAQRLGDDTITGLASQLATDVPLVTAFDGIIERLDQLMATLPGSGTVQAAQSRVPEHYRREIEAYFRNLSDDFGNEPQ</sequence>
<feature type="region of interest" description="Disordered" evidence="2">
    <location>
        <begin position="933"/>
        <end position="977"/>
    </location>
</feature>
<keyword evidence="1" id="KW-0175">Coiled coil</keyword>
<dbReference type="EMBL" id="QNRR01000004">
    <property type="protein sequence ID" value="RBP44590.1"/>
    <property type="molecule type" value="Genomic_DNA"/>
</dbReference>
<feature type="region of interest" description="Disordered" evidence="2">
    <location>
        <begin position="778"/>
        <end position="868"/>
    </location>
</feature>
<reference evidence="4 5" key="1">
    <citation type="submission" date="2018-06" db="EMBL/GenBank/DDBJ databases">
        <title>Genomic Encyclopedia of Type Strains, Phase IV (KMG-IV): sequencing the most valuable type-strain genomes for metagenomic binning, comparative biology and taxonomic classification.</title>
        <authorList>
            <person name="Goeker M."/>
        </authorList>
    </citation>
    <scope>NUCLEOTIDE SEQUENCE [LARGE SCALE GENOMIC DNA]</scope>
    <source>
        <strain evidence="4 5">DSM 25532</strain>
    </source>
</reference>
<proteinExistence type="predicted"/>
<comment type="caution">
    <text evidence="4">The sequence shown here is derived from an EMBL/GenBank/DDBJ whole genome shotgun (WGS) entry which is preliminary data.</text>
</comment>
<accession>A0A366HQ45</accession>
<feature type="compositionally biased region" description="Basic and acidic residues" evidence="2">
    <location>
        <begin position="933"/>
        <end position="952"/>
    </location>
</feature>
<keyword evidence="3" id="KW-0472">Membrane</keyword>
<feature type="coiled-coil region" evidence="1">
    <location>
        <begin position="1004"/>
        <end position="1040"/>
    </location>
</feature>
<feature type="compositionally biased region" description="Gly residues" evidence="2">
    <location>
        <begin position="791"/>
        <end position="800"/>
    </location>
</feature>
<evidence type="ECO:0000256" key="1">
    <source>
        <dbReference type="SAM" id="Coils"/>
    </source>
</evidence>
<organism evidence="4 5">
    <name type="scientific">Roseimicrobium gellanilyticum</name>
    <dbReference type="NCBI Taxonomy" id="748857"/>
    <lineage>
        <taxon>Bacteria</taxon>
        <taxon>Pseudomonadati</taxon>
        <taxon>Verrucomicrobiota</taxon>
        <taxon>Verrucomicrobiia</taxon>
        <taxon>Verrucomicrobiales</taxon>
        <taxon>Verrucomicrobiaceae</taxon>
        <taxon>Roseimicrobium</taxon>
    </lineage>
</organism>
<feature type="transmembrane region" description="Helical" evidence="3">
    <location>
        <begin position="59"/>
        <end position="78"/>
    </location>
</feature>
<gene>
    <name evidence="4" type="ORF">DES53_104412</name>
</gene>
<feature type="region of interest" description="Disordered" evidence="2">
    <location>
        <begin position="887"/>
        <end position="911"/>
    </location>
</feature>
<protein>
    <recommendedName>
        <fullName evidence="6">DUF4175 family protein</fullName>
    </recommendedName>
</protein>
<feature type="region of interest" description="Disordered" evidence="2">
    <location>
        <begin position="665"/>
        <end position="694"/>
    </location>
</feature>
<dbReference type="RefSeq" id="WP_113958977.1">
    <property type="nucleotide sequence ID" value="NZ_QNRR01000004.1"/>
</dbReference>
<keyword evidence="5" id="KW-1185">Reference proteome</keyword>